<accession>A0A250X6L1</accession>
<sequence length="680" mass="78193">MPTLSTLPQQEAELLLIQQQQQHERLQQQQQEAELLLIQQQQQHDRRQLQQQEAELLIQQQQQHERLQQQQQEAELLIQQQQQHERLQQQQQEAELLIQQQQQHESRESRERLRQQQPFRYQKRSTMFRCTPDVPDVADQPPQAGLPSTPTLDLSAPWTSPDSRPWPLSAHTHPASSESEDAGIACTQEEAVCAEDNAMVMSTHESAWELYQQTFAAKPSMLVRPPQGIPNPLLSADYSGGPADNHLLDECTVYKERTETGHEGDLEYYGMPLPAFLHFKQEFIGKVKTADFSRLSAATVECMMFKLAQLFGMTGSVLSNLSPAICKQRVSAFIDKIEPKGERTTLKTYWPKMREMVADLVNNEEEYKQFVTPEEAKAYKSNANSLMTAQKYLHFMDRLYRRTVRRMDRRGIDFEEEMWDEGTGRIVMSFGLWDTWRSAAGFLSKLQFWLLTGGDTPRELALTNALVNAQQEAIRAGSNNTKLGLKSDLHVIEKPYTAEDWKRFVSEWIHAKDPLDAFKSFRLASMMTIAKKGYIRGDSVRNMLCIGISMYTYEATEDCMVDEDMDSLILTQFKFKTGTGTDCHNSVLLRDTSVWECPVFWTFCYLLTSNFMDVHGSGGEPRGLSHITLSNKDLWEEYIFHNGDHHVHISPKVHTQGIKNLQVAFAERAHARVCHHGRPM</sequence>
<dbReference type="AlphaFoldDB" id="A0A250X6L1"/>
<feature type="compositionally biased region" description="Polar residues" evidence="1">
    <location>
        <begin position="146"/>
        <end position="162"/>
    </location>
</feature>
<name>A0A250X6L1_9CHLO</name>
<dbReference type="Proteomes" id="UP000232323">
    <property type="component" value="Unassembled WGS sequence"/>
</dbReference>
<protein>
    <submittedName>
        <fullName evidence="2">Uncharacterized protein</fullName>
    </submittedName>
</protein>
<dbReference type="EMBL" id="BEGY01000034">
    <property type="protein sequence ID" value="GAX78707.1"/>
    <property type="molecule type" value="Genomic_DNA"/>
</dbReference>
<feature type="region of interest" description="Disordered" evidence="1">
    <location>
        <begin position="98"/>
        <end position="178"/>
    </location>
</feature>
<evidence type="ECO:0000313" key="3">
    <source>
        <dbReference type="Proteomes" id="UP000232323"/>
    </source>
</evidence>
<feature type="compositionally biased region" description="Low complexity" evidence="1">
    <location>
        <begin position="132"/>
        <end position="143"/>
    </location>
</feature>
<keyword evidence="3" id="KW-1185">Reference proteome</keyword>
<comment type="caution">
    <text evidence="2">The sequence shown here is derived from an EMBL/GenBank/DDBJ whole genome shotgun (WGS) entry which is preliminary data.</text>
</comment>
<gene>
    <name evidence="2" type="ORF">CEUSTIGMA_g6145.t1</name>
</gene>
<proteinExistence type="predicted"/>
<reference evidence="2 3" key="1">
    <citation type="submission" date="2017-08" db="EMBL/GenBank/DDBJ databases">
        <title>Acidophilic green algal genome provides insights into adaptation to an acidic environment.</title>
        <authorList>
            <person name="Hirooka S."/>
            <person name="Hirose Y."/>
            <person name="Kanesaki Y."/>
            <person name="Higuchi S."/>
            <person name="Fujiwara T."/>
            <person name="Onuma R."/>
            <person name="Era A."/>
            <person name="Ohbayashi R."/>
            <person name="Uzuka A."/>
            <person name="Nozaki H."/>
            <person name="Yoshikawa H."/>
            <person name="Miyagishima S.Y."/>
        </authorList>
    </citation>
    <scope>NUCLEOTIDE SEQUENCE [LARGE SCALE GENOMIC DNA]</scope>
    <source>
        <strain evidence="2 3">NIES-2499</strain>
    </source>
</reference>
<evidence type="ECO:0000256" key="1">
    <source>
        <dbReference type="SAM" id="MobiDB-lite"/>
    </source>
</evidence>
<evidence type="ECO:0000313" key="2">
    <source>
        <dbReference type="EMBL" id="GAX78707.1"/>
    </source>
</evidence>
<feature type="compositionally biased region" description="Basic and acidic residues" evidence="1">
    <location>
        <begin position="104"/>
        <end position="114"/>
    </location>
</feature>
<organism evidence="2 3">
    <name type="scientific">Chlamydomonas eustigma</name>
    <dbReference type="NCBI Taxonomy" id="1157962"/>
    <lineage>
        <taxon>Eukaryota</taxon>
        <taxon>Viridiplantae</taxon>
        <taxon>Chlorophyta</taxon>
        <taxon>core chlorophytes</taxon>
        <taxon>Chlorophyceae</taxon>
        <taxon>CS clade</taxon>
        <taxon>Chlamydomonadales</taxon>
        <taxon>Chlamydomonadaceae</taxon>
        <taxon>Chlamydomonas</taxon>
    </lineage>
</organism>